<sequence length="144" mass="16868">MNYILTDAISFLISRTYARMKNIFLKKLKKYCITPEQWVLLSKISEKEGISPTELSLVSLRDKPYTTRLIDKLEGNDLIFKEESQNDKRSSLIYLTKRGAEIKKEIIPIADEINEWLVENMDEKEVEKLKSLLHKMYGNIQSHS</sequence>
<dbReference type="SMART" id="SM00347">
    <property type="entry name" value="HTH_MARR"/>
    <property type="match status" value="1"/>
</dbReference>
<dbReference type="GO" id="GO:0003700">
    <property type="term" value="F:DNA-binding transcription factor activity"/>
    <property type="evidence" value="ECO:0007669"/>
    <property type="project" value="InterPro"/>
</dbReference>
<dbReference type="Pfam" id="PF01047">
    <property type="entry name" value="MarR"/>
    <property type="match status" value="1"/>
</dbReference>
<dbReference type="GO" id="GO:0003677">
    <property type="term" value="F:DNA binding"/>
    <property type="evidence" value="ECO:0007669"/>
    <property type="project" value="UniProtKB-KW"/>
</dbReference>
<dbReference type="SUPFAM" id="SSF46785">
    <property type="entry name" value="Winged helix' DNA-binding domain"/>
    <property type="match status" value="1"/>
</dbReference>
<feature type="domain" description="HTH marR-type" evidence="4">
    <location>
        <begin position="6"/>
        <end position="138"/>
    </location>
</feature>
<dbReference type="EMBL" id="AKVJ01000022">
    <property type="protein sequence ID" value="EIW18744.1"/>
    <property type="molecule type" value="Genomic_DNA"/>
</dbReference>
<evidence type="ECO:0000256" key="1">
    <source>
        <dbReference type="ARBA" id="ARBA00023015"/>
    </source>
</evidence>
<protein>
    <submittedName>
        <fullName evidence="5">Regulatory protein MarR</fullName>
    </submittedName>
</protein>
<dbReference type="PRINTS" id="PR00598">
    <property type="entry name" value="HTHMARR"/>
</dbReference>
<dbReference type="Gene3D" id="1.10.10.10">
    <property type="entry name" value="Winged helix-like DNA-binding domain superfamily/Winged helix DNA-binding domain"/>
    <property type="match status" value="1"/>
</dbReference>
<evidence type="ECO:0000256" key="3">
    <source>
        <dbReference type="ARBA" id="ARBA00023163"/>
    </source>
</evidence>
<organism evidence="5 6">
    <name type="scientific">Pelosinus fermentans B4</name>
    <dbReference type="NCBI Taxonomy" id="1149862"/>
    <lineage>
        <taxon>Bacteria</taxon>
        <taxon>Bacillati</taxon>
        <taxon>Bacillota</taxon>
        <taxon>Negativicutes</taxon>
        <taxon>Selenomonadales</taxon>
        <taxon>Sporomusaceae</taxon>
        <taxon>Pelosinus</taxon>
    </lineage>
</organism>
<accession>I9LE53</accession>
<dbReference type="InterPro" id="IPR036388">
    <property type="entry name" value="WH-like_DNA-bd_sf"/>
</dbReference>
<dbReference type="InterPro" id="IPR036390">
    <property type="entry name" value="WH_DNA-bd_sf"/>
</dbReference>
<dbReference type="PATRIC" id="fig|1149862.3.peg.1684"/>
<evidence type="ECO:0000259" key="4">
    <source>
        <dbReference type="PROSITE" id="PS50995"/>
    </source>
</evidence>
<dbReference type="PANTHER" id="PTHR42756">
    <property type="entry name" value="TRANSCRIPTIONAL REGULATOR, MARR"/>
    <property type="match status" value="1"/>
</dbReference>
<comment type="caution">
    <text evidence="5">The sequence shown here is derived from an EMBL/GenBank/DDBJ whole genome shotgun (WGS) entry which is preliminary data.</text>
</comment>
<evidence type="ECO:0000313" key="5">
    <source>
        <dbReference type="EMBL" id="EIW18744.1"/>
    </source>
</evidence>
<evidence type="ECO:0000313" key="6">
    <source>
        <dbReference type="Proteomes" id="UP000004324"/>
    </source>
</evidence>
<proteinExistence type="predicted"/>
<name>I9LE53_9FIRM</name>
<dbReference type="InterPro" id="IPR000835">
    <property type="entry name" value="HTH_MarR-typ"/>
</dbReference>
<dbReference type="Proteomes" id="UP000004324">
    <property type="component" value="Unassembled WGS sequence"/>
</dbReference>
<reference evidence="5 6" key="1">
    <citation type="journal article" date="2012" name="J. Bacteriol.">
        <title>Draft Genome Sequences for Two Metal-Reducing Pelosinus fermentans Strains Isolated from a Cr(VI)-Contaminated Site and for Type Strain R7.</title>
        <authorList>
            <person name="Brown S.D."/>
            <person name="Podar M."/>
            <person name="Klingeman D.M."/>
            <person name="Johnson C.M."/>
            <person name="Yang Z.K."/>
            <person name="Utturkar S.M."/>
            <person name="Land M.L."/>
            <person name="Mosher J.J."/>
            <person name="Hurt R.A.Jr."/>
            <person name="Phelps T.J."/>
            <person name="Palumbo A.V."/>
            <person name="Arkin A.P."/>
            <person name="Hazen T.C."/>
            <person name="Elias D.A."/>
        </authorList>
    </citation>
    <scope>NUCLEOTIDE SEQUENCE [LARGE SCALE GENOMIC DNA]</scope>
    <source>
        <strain evidence="5 6">B4</strain>
    </source>
</reference>
<dbReference type="OrthoDB" id="9799663at2"/>
<dbReference type="AlphaFoldDB" id="I9LE53"/>
<keyword evidence="3" id="KW-0804">Transcription</keyword>
<gene>
    <name evidence="5" type="ORF">FB4_0269</name>
</gene>
<dbReference type="RefSeq" id="WP_007933048.1">
    <property type="nucleotide sequence ID" value="NZ_AKVJ01000022.1"/>
</dbReference>
<keyword evidence="2" id="KW-0238">DNA-binding</keyword>
<dbReference type="PROSITE" id="PS50995">
    <property type="entry name" value="HTH_MARR_2"/>
    <property type="match status" value="1"/>
</dbReference>
<keyword evidence="1" id="KW-0805">Transcription regulation</keyword>
<keyword evidence="6" id="KW-1185">Reference proteome</keyword>
<dbReference type="PANTHER" id="PTHR42756:SF1">
    <property type="entry name" value="TRANSCRIPTIONAL REPRESSOR OF EMRAB OPERON"/>
    <property type="match status" value="1"/>
</dbReference>
<evidence type="ECO:0000256" key="2">
    <source>
        <dbReference type="ARBA" id="ARBA00023125"/>
    </source>
</evidence>